<dbReference type="FunFam" id="3.90.226.10:FF:000009">
    <property type="entry name" value="Carnitinyl-CoA dehydratase"/>
    <property type="match status" value="1"/>
</dbReference>
<protein>
    <recommendedName>
        <fullName evidence="5">Enoyl-CoA hydratase</fullName>
    </recommendedName>
</protein>
<dbReference type="CDD" id="cd06558">
    <property type="entry name" value="crotonase-like"/>
    <property type="match status" value="1"/>
</dbReference>
<accession>A0A4P7N5S4</accession>
<evidence type="ECO:0008006" key="5">
    <source>
        <dbReference type="Google" id="ProtNLM"/>
    </source>
</evidence>
<evidence type="ECO:0000256" key="2">
    <source>
        <dbReference type="ARBA" id="ARBA00023239"/>
    </source>
</evidence>
<proteinExistence type="inferred from homology"/>
<name>A0A4P7N5S4_PYROR</name>
<keyword evidence="2" id="KW-0456">Lyase</keyword>
<organism evidence="3 4">
    <name type="scientific">Pyricularia oryzae</name>
    <name type="common">Rice blast fungus</name>
    <name type="synonym">Magnaporthe oryzae</name>
    <dbReference type="NCBI Taxonomy" id="318829"/>
    <lineage>
        <taxon>Eukaryota</taxon>
        <taxon>Fungi</taxon>
        <taxon>Dikarya</taxon>
        <taxon>Ascomycota</taxon>
        <taxon>Pezizomycotina</taxon>
        <taxon>Sordariomycetes</taxon>
        <taxon>Sordariomycetidae</taxon>
        <taxon>Magnaporthales</taxon>
        <taxon>Pyriculariaceae</taxon>
        <taxon>Pyricularia</taxon>
    </lineage>
</organism>
<dbReference type="Gene3D" id="3.90.226.10">
    <property type="entry name" value="2-enoyl-CoA Hydratase, Chain A, domain 1"/>
    <property type="match status" value="1"/>
</dbReference>
<evidence type="ECO:0000313" key="4">
    <source>
        <dbReference type="Proteomes" id="UP000294847"/>
    </source>
</evidence>
<comment type="similarity">
    <text evidence="1">Belongs to the enoyl-CoA hydratase/isomerase family.</text>
</comment>
<dbReference type="InterPro" id="IPR029045">
    <property type="entry name" value="ClpP/crotonase-like_dom_sf"/>
</dbReference>
<dbReference type="PANTHER" id="PTHR11941:SF166">
    <property type="entry name" value="ENOYL-COA HYDRATASE_ISOMERASE FAMILY PROTEIN (AFU_ORTHOLOGUE AFUA_8G01210)"/>
    <property type="match status" value="1"/>
</dbReference>
<dbReference type="GO" id="GO:0016829">
    <property type="term" value="F:lyase activity"/>
    <property type="evidence" value="ECO:0007669"/>
    <property type="project" value="UniProtKB-KW"/>
</dbReference>
<gene>
    <name evidence="3" type="ORF">PoMZ_01052</name>
</gene>
<evidence type="ECO:0000256" key="1">
    <source>
        <dbReference type="ARBA" id="ARBA00005254"/>
    </source>
</evidence>
<dbReference type="InterPro" id="IPR014748">
    <property type="entry name" value="Enoyl-CoA_hydra_C"/>
</dbReference>
<dbReference type="Gene3D" id="1.10.12.10">
    <property type="entry name" value="Lyase 2-enoyl-coa Hydratase, Chain A, domain 2"/>
    <property type="match status" value="1"/>
</dbReference>
<dbReference type="GO" id="GO:0005739">
    <property type="term" value="C:mitochondrion"/>
    <property type="evidence" value="ECO:0007669"/>
    <property type="project" value="TreeGrafter"/>
</dbReference>
<dbReference type="SUPFAM" id="SSF52096">
    <property type="entry name" value="ClpP/crotonase"/>
    <property type="match status" value="1"/>
</dbReference>
<dbReference type="Pfam" id="PF00378">
    <property type="entry name" value="ECH_1"/>
    <property type="match status" value="1"/>
</dbReference>
<dbReference type="EMBL" id="CP034205">
    <property type="protein sequence ID" value="QBZ56146.1"/>
    <property type="molecule type" value="Genomic_DNA"/>
</dbReference>
<reference evidence="3 4" key="1">
    <citation type="journal article" date="2019" name="Mol. Biol. Evol.">
        <title>Blast fungal genomes show frequent chromosomal changes, gene gains and losses, and effector gene turnover.</title>
        <authorList>
            <person name="Gomez Luciano L.B."/>
            <person name="Jason Tsai I."/>
            <person name="Chuma I."/>
            <person name="Tosa Y."/>
            <person name="Chen Y.H."/>
            <person name="Li J.Y."/>
            <person name="Li M.Y."/>
            <person name="Jade Lu M.Y."/>
            <person name="Nakayashiki H."/>
            <person name="Li W.H."/>
        </authorList>
    </citation>
    <scope>NUCLEOTIDE SEQUENCE [LARGE SCALE GENOMIC DNA]</scope>
    <source>
        <strain evidence="3">MZ5-1-6</strain>
    </source>
</reference>
<dbReference type="Proteomes" id="UP000294847">
    <property type="component" value="Chromosome 2"/>
</dbReference>
<dbReference type="InterPro" id="IPR001753">
    <property type="entry name" value="Enoyl-CoA_hydra/iso"/>
</dbReference>
<sequence>MVFRGIAIRRSGPIRVLSFWLLRNIQSGHHLCHTDLRDFPARVDNIEPTELATTTTTLLNLPTTSRLQPRARTMTITEADLVLSGTPSPGVLVLQLNRPDKRNALSQSLINQLLGKLRDASVDETVKAVVVTGSATFFCAGADIKEISALDGEGARKCRYLEDLCHGFSSFRKPIFAAVEGMALGGGFEVALACDLIFASESANFGLPEVKIGLIPGAGGTQRLTNSMGKYLAMRMILFGATITSQEALHHGLVAEIFPAGSVLEGAVAKAAQVAGLSSTAVQLAKEAICRSDNLGRDDEFERSLYYFSYGTAHKREGIAAFLEKRAPDWREAPQGSP</sequence>
<evidence type="ECO:0000313" key="3">
    <source>
        <dbReference type="EMBL" id="QBZ56146.1"/>
    </source>
</evidence>
<dbReference type="AlphaFoldDB" id="A0A4P7N5S4"/>
<dbReference type="GO" id="GO:0006635">
    <property type="term" value="P:fatty acid beta-oxidation"/>
    <property type="evidence" value="ECO:0007669"/>
    <property type="project" value="TreeGrafter"/>
</dbReference>
<dbReference type="PANTHER" id="PTHR11941">
    <property type="entry name" value="ENOYL-COA HYDRATASE-RELATED"/>
    <property type="match status" value="1"/>
</dbReference>